<feature type="domain" description="SAF" evidence="8">
    <location>
        <begin position="101"/>
        <end position="163"/>
    </location>
</feature>
<keyword evidence="9" id="KW-0282">Flagellum</keyword>
<protein>
    <recommendedName>
        <fullName evidence="3 7">Flagella basal body P-ring formation protein FlgA</fullName>
    </recommendedName>
</protein>
<feature type="signal peptide" evidence="7">
    <location>
        <begin position="1"/>
        <end position="20"/>
    </location>
</feature>
<keyword evidence="7" id="KW-1005">Bacterial flagellum biogenesis</keyword>
<keyword evidence="5 7" id="KW-0574">Periplasm</keyword>
<dbReference type="SMART" id="SM00858">
    <property type="entry name" value="SAF"/>
    <property type="match status" value="1"/>
</dbReference>
<dbReference type="InterPro" id="IPR039246">
    <property type="entry name" value="Flagellar_FlgA"/>
</dbReference>
<name>A0ABS9P3A0_9GAMM</name>
<proteinExistence type="inferred from homology"/>
<evidence type="ECO:0000313" key="9">
    <source>
        <dbReference type="EMBL" id="MCG6656268.1"/>
    </source>
</evidence>
<keyword evidence="4 7" id="KW-0732">Signal</keyword>
<dbReference type="Gene3D" id="3.90.1210.10">
    <property type="entry name" value="Antifreeze-like/N-acetylneuraminic acid synthase C-terminal domain"/>
    <property type="match status" value="1"/>
</dbReference>
<keyword evidence="9" id="KW-0969">Cilium</keyword>
<evidence type="ECO:0000256" key="6">
    <source>
        <dbReference type="ARBA" id="ARBA00025643"/>
    </source>
</evidence>
<evidence type="ECO:0000256" key="7">
    <source>
        <dbReference type="RuleBase" id="RU362063"/>
    </source>
</evidence>
<comment type="similarity">
    <text evidence="2 7">Belongs to the FlgA family.</text>
</comment>
<keyword evidence="9" id="KW-0966">Cell projection</keyword>
<accession>A0ABS9P3A0</accession>
<dbReference type="PANTHER" id="PTHR36307">
    <property type="entry name" value="FLAGELLA BASAL BODY P-RING FORMATION PROTEIN FLGA"/>
    <property type="match status" value="1"/>
</dbReference>
<evidence type="ECO:0000256" key="3">
    <source>
        <dbReference type="ARBA" id="ARBA00014754"/>
    </source>
</evidence>
<evidence type="ECO:0000256" key="2">
    <source>
        <dbReference type="ARBA" id="ARBA00010474"/>
    </source>
</evidence>
<dbReference type="InterPro" id="IPR013974">
    <property type="entry name" value="SAF"/>
</dbReference>
<comment type="function">
    <text evidence="6 7">Involved in the assembly process of the P-ring formation. It may associate with FlgF on the rod constituting a structure essential for the P-ring assembly or may act as a modulator protein for the P-ring assembly.</text>
</comment>
<comment type="caution">
    <text evidence="9">The sequence shown here is derived from an EMBL/GenBank/DDBJ whole genome shotgun (WGS) entry which is preliminary data.</text>
</comment>
<dbReference type="NCBIfam" id="TIGR03170">
    <property type="entry name" value="flgA_cterm"/>
    <property type="match status" value="1"/>
</dbReference>
<dbReference type="InterPro" id="IPR041231">
    <property type="entry name" value="FlgA_N"/>
</dbReference>
<dbReference type="Pfam" id="PF13144">
    <property type="entry name" value="ChapFlgA"/>
    <property type="match status" value="1"/>
</dbReference>
<sequence length="225" mass="24273">MRLNGCLLSLALLLSSTAMADDNAALMQAVHGFLHDRAQALGDEIIVELHPPSARLPACEAPEPFLTRDGELPLGRVSVGVRCGSDGRQVRYLQAEIGVIGHYPVLNRALAAGESVREKDLELREGNLADLPSRALLDGETIVGQVATRPLRAGEPLQEHQFRALPLVERNQRVSIEAHGSGFRISREGQALEPGGLGDRVRVRLSSREVITAEVIGDATLVVDF</sequence>
<gene>
    <name evidence="9" type="primary">flgA</name>
    <name evidence="9" type="ORF">HOP52_00540</name>
</gene>
<evidence type="ECO:0000256" key="1">
    <source>
        <dbReference type="ARBA" id="ARBA00004418"/>
    </source>
</evidence>
<dbReference type="Pfam" id="PF17656">
    <property type="entry name" value="ChapFlgA_N"/>
    <property type="match status" value="1"/>
</dbReference>
<evidence type="ECO:0000259" key="8">
    <source>
        <dbReference type="SMART" id="SM00858"/>
    </source>
</evidence>
<dbReference type="PANTHER" id="PTHR36307:SF1">
    <property type="entry name" value="FLAGELLA BASAL BODY P-RING FORMATION PROTEIN FLGA"/>
    <property type="match status" value="1"/>
</dbReference>
<evidence type="ECO:0000256" key="5">
    <source>
        <dbReference type="ARBA" id="ARBA00022764"/>
    </source>
</evidence>
<evidence type="ECO:0000313" key="10">
    <source>
        <dbReference type="Proteomes" id="UP000814385"/>
    </source>
</evidence>
<evidence type="ECO:0000256" key="4">
    <source>
        <dbReference type="ARBA" id="ARBA00022729"/>
    </source>
</evidence>
<keyword evidence="10" id="KW-1185">Reference proteome</keyword>
<dbReference type="EMBL" id="JABFUC010000001">
    <property type="protein sequence ID" value="MCG6656268.1"/>
    <property type="molecule type" value="Genomic_DNA"/>
</dbReference>
<comment type="subcellular location">
    <subcellularLocation>
        <location evidence="1 7">Periplasm</location>
    </subcellularLocation>
</comment>
<dbReference type="Proteomes" id="UP000814385">
    <property type="component" value="Unassembled WGS sequence"/>
</dbReference>
<reference evidence="9 10" key="1">
    <citation type="submission" date="2020-05" db="EMBL/GenBank/DDBJ databases">
        <title>Comparative genomic analysis of denitrifying bacteria from Halomonas genus.</title>
        <authorList>
            <person name="Wang L."/>
            <person name="Shao Z."/>
        </authorList>
    </citation>
    <scope>NUCLEOTIDE SEQUENCE [LARGE SCALE GENOMIC DNA]</scope>
    <source>
        <strain evidence="9 10">A4</strain>
    </source>
</reference>
<dbReference type="InterPro" id="IPR017585">
    <property type="entry name" value="SAF_FlgA"/>
</dbReference>
<dbReference type="CDD" id="cd11614">
    <property type="entry name" value="SAF_CpaB_FlgA_like"/>
    <property type="match status" value="1"/>
</dbReference>
<feature type="chain" id="PRO_5044975084" description="Flagella basal body P-ring formation protein FlgA" evidence="7">
    <location>
        <begin position="21"/>
        <end position="225"/>
    </location>
</feature>
<dbReference type="Gene3D" id="2.30.30.760">
    <property type="match status" value="1"/>
</dbReference>
<organism evidence="9 10">
    <name type="scientific">Billgrantia campisalis</name>
    <dbReference type="NCBI Taxonomy" id="74661"/>
    <lineage>
        <taxon>Bacteria</taxon>
        <taxon>Pseudomonadati</taxon>
        <taxon>Pseudomonadota</taxon>
        <taxon>Gammaproteobacteria</taxon>
        <taxon>Oceanospirillales</taxon>
        <taxon>Halomonadaceae</taxon>
        <taxon>Billgrantia</taxon>
    </lineage>
</organism>